<gene>
    <name evidence="1" type="ORF">AVDCRST_MAG70-19</name>
</gene>
<organism evidence="1">
    <name type="scientific">uncultured Thermomicrobiales bacterium</name>
    <dbReference type="NCBI Taxonomy" id="1645740"/>
    <lineage>
        <taxon>Bacteria</taxon>
        <taxon>Pseudomonadati</taxon>
        <taxon>Thermomicrobiota</taxon>
        <taxon>Thermomicrobia</taxon>
        <taxon>Thermomicrobiales</taxon>
        <taxon>environmental samples</taxon>
    </lineage>
</organism>
<accession>A0A6J4U4V4</accession>
<dbReference type="EMBL" id="CADCWH010000005">
    <property type="protein sequence ID" value="CAA9539954.1"/>
    <property type="molecule type" value="Genomic_DNA"/>
</dbReference>
<evidence type="ECO:0000313" key="1">
    <source>
        <dbReference type="EMBL" id="CAA9539954.1"/>
    </source>
</evidence>
<name>A0A6J4U4V4_9BACT</name>
<dbReference type="AlphaFoldDB" id="A0A6J4U4V4"/>
<feature type="non-terminal residue" evidence="1">
    <location>
        <position position="1"/>
    </location>
</feature>
<sequence>WPVCLVAATGIMARASLPGPAHRQSDDSHRGQLKPICGPPIPATLMSARIPWRWNETGAGDRVTQRPVLRSIGPVFGTSCCRENVTSRRDWSRRLVAWCVGPF</sequence>
<reference evidence="1" key="1">
    <citation type="submission" date="2020-02" db="EMBL/GenBank/DDBJ databases">
        <authorList>
            <person name="Meier V. D."/>
        </authorList>
    </citation>
    <scope>NUCLEOTIDE SEQUENCE</scope>
    <source>
        <strain evidence="1">AVDCRST_MAG70</strain>
    </source>
</reference>
<proteinExistence type="predicted"/>
<feature type="non-terminal residue" evidence="1">
    <location>
        <position position="103"/>
    </location>
</feature>
<protein>
    <submittedName>
        <fullName evidence="1">Uncharacterized protein</fullName>
    </submittedName>
</protein>